<evidence type="ECO:0000256" key="7">
    <source>
        <dbReference type="ARBA" id="ARBA00023136"/>
    </source>
</evidence>
<dbReference type="PROSITE" id="PS50268">
    <property type="entry name" value="CADHERIN_2"/>
    <property type="match status" value="1"/>
</dbReference>
<feature type="domain" description="Cadherin" evidence="8">
    <location>
        <begin position="113"/>
        <end position="207"/>
    </location>
</feature>
<reference evidence="9 10" key="1">
    <citation type="submission" date="2020-08" db="EMBL/GenBank/DDBJ databases">
        <title>Genomic Encyclopedia of Type Strains, Phase IV (KMG-IV): sequencing the most valuable type-strain genomes for metagenomic binning, comparative biology and taxonomic classification.</title>
        <authorList>
            <person name="Goeker M."/>
        </authorList>
    </citation>
    <scope>NUCLEOTIDE SEQUENCE [LARGE SCALE GENOMIC DNA]</scope>
    <source>
        <strain evidence="9 10">DSM 15743</strain>
    </source>
</reference>
<evidence type="ECO:0000256" key="6">
    <source>
        <dbReference type="ARBA" id="ARBA00023026"/>
    </source>
</evidence>
<evidence type="ECO:0000313" key="9">
    <source>
        <dbReference type="EMBL" id="MBB4040930.1"/>
    </source>
</evidence>
<dbReference type="PROSITE" id="PS00330">
    <property type="entry name" value="HEMOLYSIN_CALCIUM"/>
    <property type="match status" value="2"/>
</dbReference>
<dbReference type="PRINTS" id="PR01488">
    <property type="entry name" value="RTXTOXINA"/>
</dbReference>
<dbReference type="InterPro" id="IPR001343">
    <property type="entry name" value="Hemolysn_Ca-bd"/>
</dbReference>
<dbReference type="Pfam" id="PF00353">
    <property type="entry name" value="HemolysinCabind"/>
    <property type="match status" value="1"/>
</dbReference>
<dbReference type="InterPro" id="IPR018511">
    <property type="entry name" value="Hemolysin-typ_Ca-bd_CS"/>
</dbReference>
<organism evidence="9 10">
    <name type="scientific">Microvirga flocculans</name>
    <dbReference type="NCBI Taxonomy" id="217168"/>
    <lineage>
        <taxon>Bacteria</taxon>
        <taxon>Pseudomonadati</taxon>
        <taxon>Pseudomonadota</taxon>
        <taxon>Alphaproteobacteria</taxon>
        <taxon>Hyphomicrobiales</taxon>
        <taxon>Methylobacteriaceae</taxon>
        <taxon>Microvirga</taxon>
    </lineage>
</organism>
<dbReference type="InterPro" id="IPR015919">
    <property type="entry name" value="Cadherin-like_sf"/>
</dbReference>
<keyword evidence="7" id="KW-0472">Membrane</keyword>
<dbReference type="SUPFAM" id="SSF49313">
    <property type="entry name" value="Cadherin-like"/>
    <property type="match status" value="1"/>
</dbReference>
<comment type="caution">
    <text evidence="9">The sequence shown here is derived from an EMBL/GenBank/DDBJ whole genome shotgun (WGS) entry which is preliminary data.</text>
</comment>
<dbReference type="Gene3D" id="2.60.40.60">
    <property type="entry name" value="Cadherins"/>
    <property type="match status" value="1"/>
</dbReference>
<dbReference type="PANTHER" id="PTHR24026">
    <property type="entry name" value="FAT ATYPICAL CADHERIN-RELATED"/>
    <property type="match status" value="1"/>
</dbReference>
<keyword evidence="4" id="KW-0677">Repeat</keyword>
<dbReference type="AlphaFoldDB" id="A0A7W6IHG1"/>
<dbReference type="PANTHER" id="PTHR24026:SF126">
    <property type="entry name" value="PROTOCADHERIN FAT 4"/>
    <property type="match status" value="1"/>
</dbReference>
<gene>
    <name evidence="9" type="ORF">GGR34_002589</name>
</gene>
<comment type="subcellular location">
    <subcellularLocation>
        <location evidence="1">Membrane</location>
    </subcellularLocation>
</comment>
<keyword evidence="3" id="KW-0812">Transmembrane</keyword>
<dbReference type="InterPro" id="IPR011049">
    <property type="entry name" value="Serralysin-like_metalloprot_C"/>
</dbReference>
<evidence type="ECO:0000313" key="10">
    <source>
        <dbReference type="Proteomes" id="UP000519439"/>
    </source>
</evidence>
<dbReference type="GO" id="GO:0090729">
    <property type="term" value="F:toxin activity"/>
    <property type="evidence" value="ECO:0007669"/>
    <property type="project" value="UniProtKB-KW"/>
</dbReference>
<evidence type="ECO:0000256" key="1">
    <source>
        <dbReference type="ARBA" id="ARBA00004370"/>
    </source>
</evidence>
<evidence type="ECO:0000256" key="2">
    <source>
        <dbReference type="ARBA" id="ARBA00022656"/>
    </source>
</evidence>
<dbReference type="GO" id="GO:0007156">
    <property type="term" value="P:homophilic cell adhesion via plasma membrane adhesion molecules"/>
    <property type="evidence" value="ECO:0007669"/>
    <property type="project" value="InterPro"/>
</dbReference>
<dbReference type="RefSeq" id="WP_027316620.1">
    <property type="nucleotide sequence ID" value="NZ_JACIDC010000008.1"/>
</dbReference>
<keyword evidence="6" id="KW-0843">Virulence</keyword>
<dbReference type="GO" id="GO:0005886">
    <property type="term" value="C:plasma membrane"/>
    <property type="evidence" value="ECO:0007669"/>
    <property type="project" value="UniProtKB-SubCell"/>
</dbReference>
<sequence>MATIKLSANNVSEHPEVGTAIGTLSVEGGKNNETFTFTLTDSLDERFEIKLNETTGLYELVVKTADGDLFDFDSGLTSFDISITAVSNASGNPTAVDPADFTVNVIDNVAPTDIALSNVSIVEKAVAGTEVGTLSAIDPNLDDSFTFTLTNDAEGRFEIVAGKLVVKDGSKLDYLTASSHQIAVKVTDADGNTFEKTLTINVTDAFDFFNGTSKNNKLVGTAGADMINGLAGNDRLYGLGGDDVLNGGSGKDNLYGGAGKDTFVFDSPVKKGHFDHIADFVSADDTIQISLSALKAFKVKGPKKNDLISKKSSDTKKSVGFDNIFKKGHKLEKKFFDIGTKDNDADGTNDYVYYNKKNGKVYLDVDGSGKEKGIEIIKLKPGTTLSADDFLFI</sequence>
<dbReference type="PRINTS" id="PR00313">
    <property type="entry name" value="CABNDNGRPT"/>
</dbReference>
<dbReference type="EMBL" id="JACIDC010000008">
    <property type="protein sequence ID" value="MBB4040930.1"/>
    <property type="molecule type" value="Genomic_DNA"/>
</dbReference>
<dbReference type="Gene3D" id="2.150.10.10">
    <property type="entry name" value="Serralysin-like metalloprotease, C-terminal"/>
    <property type="match status" value="1"/>
</dbReference>
<evidence type="ECO:0000256" key="4">
    <source>
        <dbReference type="ARBA" id="ARBA00022737"/>
    </source>
</evidence>
<keyword evidence="5" id="KW-1133">Transmembrane helix</keyword>
<name>A0A7W6IHG1_9HYPH</name>
<dbReference type="GO" id="GO:0005509">
    <property type="term" value="F:calcium ion binding"/>
    <property type="evidence" value="ECO:0007669"/>
    <property type="project" value="InterPro"/>
</dbReference>
<dbReference type="GO" id="GO:0005576">
    <property type="term" value="C:extracellular region"/>
    <property type="evidence" value="ECO:0007669"/>
    <property type="project" value="InterPro"/>
</dbReference>
<dbReference type="InterPro" id="IPR002126">
    <property type="entry name" value="Cadherin-like_dom"/>
</dbReference>
<evidence type="ECO:0000259" key="8">
    <source>
        <dbReference type="PROSITE" id="PS50268"/>
    </source>
</evidence>
<proteinExistence type="predicted"/>
<keyword evidence="10" id="KW-1185">Reference proteome</keyword>
<dbReference type="InterPro" id="IPR003995">
    <property type="entry name" value="RTX_toxin_determinant-A"/>
</dbReference>
<dbReference type="Proteomes" id="UP000519439">
    <property type="component" value="Unassembled WGS sequence"/>
</dbReference>
<protein>
    <submittedName>
        <fullName evidence="9">Ca2+-binding RTX toxin-like protein</fullName>
    </submittedName>
</protein>
<keyword evidence="2" id="KW-0800">Toxin</keyword>
<accession>A0A7W6IHG1</accession>
<evidence type="ECO:0000256" key="3">
    <source>
        <dbReference type="ARBA" id="ARBA00022692"/>
    </source>
</evidence>
<dbReference type="SUPFAM" id="SSF51120">
    <property type="entry name" value="beta-Roll"/>
    <property type="match status" value="1"/>
</dbReference>
<evidence type="ECO:0000256" key="5">
    <source>
        <dbReference type="ARBA" id="ARBA00022989"/>
    </source>
</evidence>
<dbReference type="CDD" id="cd11304">
    <property type="entry name" value="Cadherin_repeat"/>
    <property type="match status" value="2"/>
</dbReference>